<evidence type="ECO:0000256" key="2">
    <source>
        <dbReference type="ARBA" id="ARBA00005742"/>
    </source>
</evidence>
<dbReference type="PANTHER" id="PTHR13077">
    <property type="entry name" value="SELENOPROTEIN F"/>
    <property type="match status" value="1"/>
</dbReference>
<dbReference type="Pfam" id="PF08806">
    <property type="entry name" value="Sep15_SelM"/>
    <property type="match status" value="1"/>
</dbReference>
<evidence type="ECO:0000256" key="6">
    <source>
        <dbReference type="ARBA" id="ARBA00040775"/>
    </source>
</evidence>
<evidence type="ECO:0000256" key="7">
    <source>
        <dbReference type="SAM" id="SignalP"/>
    </source>
</evidence>
<dbReference type="GO" id="GO:0005788">
    <property type="term" value="C:endoplasmic reticulum lumen"/>
    <property type="evidence" value="ECO:0007669"/>
    <property type="project" value="UniProtKB-SubCell"/>
</dbReference>
<dbReference type="InterPro" id="IPR014912">
    <property type="entry name" value="Sep15_SelM_dom"/>
</dbReference>
<evidence type="ECO:0000256" key="1">
    <source>
        <dbReference type="ARBA" id="ARBA00004319"/>
    </source>
</evidence>
<accession>A0AAV1I1I4</accession>
<proteinExistence type="inferred from homology"/>
<keyword evidence="5" id="KW-0712">Selenocysteine</keyword>
<sequence length="158" mass="17617">MAMKGIKVIIGVLWLAVTSARSQELDAETCRELGFNVDVCSNCEALSQYVDDAELTADCKKCCAEPSKAGSSSGKFRSAVLQVCKHRLREFPTVETFIEEEAEKFDGLEVEYRFGAAPRLMLLGDKGQKETLRIDRWKTEHIVEFLGDTLESVSRTST</sequence>
<comment type="similarity">
    <text evidence="2">Belongs to the selenoprotein M/F family.</text>
</comment>
<keyword evidence="4" id="KW-0256">Endoplasmic reticulum</keyword>
<comment type="subcellular location">
    <subcellularLocation>
        <location evidence="1">Endoplasmic reticulum lumen</location>
    </subcellularLocation>
</comment>
<dbReference type="EMBL" id="CAUYUE010000005">
    <property type="protein sequence ID" value="CAK0774332.1"/>
    <property type="molecule type" value="Genomic_DNA"/>
</dbReference>
<keyword evidence="10" id="KW-1185">Reference proteome</keyword>
<evidence type="ECO:0000313" key="9">
    <source>
        <dbReference type="EMBL" id="CAK0774332.1"/>
    </source>
</evidence>
<feature type="domain" description="Selenoprotein F/M" evidence="8">
    <location>
        <begin position="79"/>
        <end position="149"/>
    </location>
</feature>
<dbReference type="AlphaFoldDB" id="A0AAV1I1I4"/>
<feature type="chain" id="PRO_5043931463" description="Selenoprotein F" evidence="7">
    <location>
        <begin position="23"/>
        <end position="158"/>
    </location>
</feature>
<dbReference type="PANTHER" id="PTHR13077:SF6">
    <property type="entry name" value="SELENOPROTEIN F"/>
    <property type="match status" value="1"/>
</dbReference>
<evidence type="ECO:0000313" key="10">
    <source>
        <dbReference type="Proteomes" id="UP001314263"/>
    </source>
</evidence>
<dbReference type="Gene3D" id="3.40.30.50">
    <property type="entry name" value="Sep15/SelM thioredoxin-like domain, active-site redox motif"/>
    <property type="match status" value="1"/>
</dbReference>
<keyword evidence="3 7" id="KW-0732">Signal</keyword>
<reference evidence="9 10" key="1">
    <citation type="submission" date="2023-10" db="EMBL/GenBank/DDBJ databases">
        <authorList>
            <person name="Maclean D."/>
            <person name="Macfadyen A."/>
        </authorList>
    </citation>
    <scope>NUCLEOTIDE SEQUENCE [LARGE SCALE GENOMIC DNA]</scope>
</reference>
<dbReference type="GO" id="GO:0016491">
    <property type="term" value="F:oxidoreductase activity"/>
    <property type="evidence" value="ECO:0007669"/>
    <property type="project" value="TreeGrafter"/>
</dbReference>
<dbReference type="Proteomes" id="UP001314263">
    <property type="component" value="Unassembled WGS sequence"/>
</dbReference>
<protein>
    <recommendedName>
        <fullName evidence="6">Selenoprotein F</fullName>
    </recommendedName>
</protein>
<dbReference type="InterPro" id="IPR038219">
    <property type="entry name" value="Sep15/SelM_sf"/>
</dbReference>
<dbReference type="InterPro" id="IPR036249">
    <property type="entry name" value="Thioredoxin-like_sf"/>
</dbReference>
<dbReference type="SUPFAM" id="SSF52833">
    <property type="entry name" value="Thioredoxin-like"/>
    <property type="match status" value="1"/>
</dbReference>
<feature type="signal peptide" evidence="7">
    <location>
        <begin position="1"/>
        <end position="22"/>
    </location>
</feature>
<dbReference type="InterPro" id="IPR039992">
    <property type="entry name" value="Sep15_SelM"/>
</dbReference>
<evidence type="ECO:0000256" key="5">
    <source>
        <dbReference type="ARBA" id="ARBA00022933"/>
    </source>
</evidence>
<evidence type="ECO:0000259" key="8">
    <source>
        <dbReference type="Pfam" id="PF08806"/>
    </source>
</evidence>
<evidence type="ECO:0000256" key="3">
    <source>
        <dbReference type="ARBA" id="ARBA00022729"/>
    </source>
</evidence>
<evidence type="ECO:0000256" key="4">
    <source>
        <dbReference type="ARBA" id="ARBA00022824"/>
    </source>
</evidence>
<organism evidence="9 10">
    <name type="scientific">Coccomyxa viridis</name>
    <dbReference type="NCBI Taxonomy" id="1274662"/>
    <lineage>
        <taxon>Eukaryota</taxon>
        <taxon>Viridiplantae</taxon>
        <taxon>Chlorophyta</taxon>
        <taxon>core chlorophytes</taxon>
        <taxon>Trebouxiophyceae</taxon>
        <taxon>Trebouxiophyceae incertae sedis</taxon>
        <taxon>Coccomyxaceae</taxon>
        <taxon>Coccomyxa</taxon>
    </lineage>
</organism>
<name>A0AAV1I1I4_9CHLO</name>
<comment type="caution">
    <text evidence="9">The sequence shown here is derived from an EMBL/GenBank/DDBJ whole genome shotgun (WGS) entry which is preliminary data.</text>
</comment>
<gene>
    <name evidence="9" type="ORF">CVIRNUC_004158</name>
</gene>